<feature type="chain" id="PRO_5012839106" evidence="4">
    <location>
        <begin position="31"/>
        <end position="1459"/>
    </location>
</feature>
<evidence type="ECO:0000256" key="3">
    <source>
        <dbReference type="SAM" id="Phobius"/>
    </source>
</evidence>
<keyword evidence="3" id="KW-1133">Transmembrane helix</keyword>
<dbReference type="NCBIfam" id="TIGR02543">
    <property type="entry name" value="List_Bact_rpt"/>
    <property type="match status" value="2"/>
</dbReference>
<dbReference type="SUPFAM" id="SSF51126">
    <property type="entry name" value="Pectin lyase-like"/>
    <property type="match status" value="1"/>
</dbReference>
<evidence type="ECO:0000313" key="7">
    <source>
        <dbReference type="Proteomes" id="UP000184301"/>
    </source>
</evidence>
<evidence type="ECO:0000256" key="1">
    <source>
        <dbReference type="ARBA" id="ARBA00004196"/>
    </source>
</evidence>
<dbReference type="Gene3D" id="2.60.40.4270">
    <property type="entry name" value="Listeria-Bacteroides repeat domain"/>
    <property type="match status" value="4"/>
</dbReference>
<dbReference type="STRING" id="1121950.SAMN02745243_03899"/>
<keyword evidence="7" id="KW-1185">Reference proteome</keyword>
<keyword evidence="3" id="KW-0812">Transmembrane</keyword>
<dbReference type="EMBL" id="FQZY01000100">
    <property type="protein sequence ID" value="SHK87038.1"/>
    <property type="molecule type" value="Genomic_DNA"/>
</dbReference>
<keyword evidence="4" id="KW-0732">Signal</keyword>
<feature type="signal peptide" evidence="4">
    <location>
        <begin position="1"/>
        <end position="30"/>
    </location>
</feature>
<dbReference type="GO" id="GO:0030313">
    <property type="term" value="C:cell envelope"/>
    <property type="evidence" value="ECO:0007669"/>
    <property type="project" value="UniProtKB-SubCell"/>
</dbReference>
<dbReference type="Gene3D" id="2.60.40.1140">
    <property type="entry name" value="Collagen-binding surface protein Cna, B-type domain"/>
    <property type="match status" value="1"/>
</dbReference>
<accession>A0A1M6W0A1</accession>
<evidence type="ECO:0000259" key="5">
    <source>
        <dbReference type="Pfam" id="PF24547"/>
    </source>
</evidence>
<feature type="compositionally biased region" description="Polar residues" evidence="2">
    <location>
        <begin position="176"/>
        <end position="191"/>
    </location>
</feature>
<keyword evidence="3" id="KW-0472">Membrane</keyword>
<comment type="subcellular location">
    <subcellularLocation>
        <location evidence="1">Cell envelope</location>
    </subcellularLocation>
</comment>
<feature type="transmembrane region" description="Helical" evidence="3">
    <location>
        <begin position="1433"/>
        <end position="1452"/>
    </location>
</feature>
<dbReference type="RefSeq" id="WP_073113158.1">
    <property type="nucleotide sequence ID" value="NZ_FQZY01000100.1"/>
</dbReference>
<reference evidence="6 7" key="1">
    <citation type="submission" date="2016-11" db="EMBL/GenBank/DDBJ databases">
        <authorList>
            <person name="Jaros S."/>
            <person name="Januszkiewicz K."/>
            <person name="Wedrychowicz H."/>
        </authorList>
    </citation>
    <scope>NUCLEOTIDE SEQUENCE [LARGE SCALE GENOMIC DNA]</scope>
    <source>
        <strain evidence="6 7">DSM 15480</strain>
    </source>
</reference>
<dbReference type="InterPro" id="IPR042229">
    <property type="entry name" value="Listeria/Bacterioides_rpt_sf"/>
</dbReference>
<evidence type="ECO:0000256" key="2">
    <source>
        <dbReference type="SAM" id="MobiDB-lite"/>
    </source>
</evidence>
<gene>
    <name evidence="6" type="ORF">SAMN02745243_03899</name>
</gene>
<evidence type="ECO:0000313" key="6">
    <source>
        <dbReference type="EMBL" id="SHK87038.1"/>
    </source>
</evidence>
<name>A0A1M6W0A1_9FIRM</name>
<organism evidence="6 7">
    <name type="scientific">Hespellia stercorisuis DSM 15480</name>
    <dbReference type="NCBI Taxonomy" id="1121950"/>
    <lineage>
        <taxon>Bacteria</taxon>
        <taxon>Bacillati</taxon>
        <taxon>Bacillota</taxon>
        <taxon>Clostridia</taxon>
        <taxon>Lachnospirales</taxon>
        <taxon>Lachnospiraceae</taxon>
        <taxon>Hespellia</taxon>
    </lineage>
</organism>
<sequence>MKKILQRSERGVAFLLAMLMAFSSPISVLAANPIITEVKNEGSDLDYTFTENPSEDGTTADIQLEVIEKNGNVLTEVTTPDGTVVYPESKDGKDGFKQSSDGVERNVIHYAASENGKISFNLKYVTQGVADTNQLEIFDSEETEPTNVPVANDLGEENITEVPNKSEENLEEVTPESEQSLEITEPQSEQEQGLLGKAIDTLFPVMEVQAAETDTQLAEKTMEIEYEVTSLNANVLPMQSAKSGGVVTTFEELKTAIGNAGDGEVIRISGTILVPETIRISQNITLEGGKLIKEGNFGLIRVNSNYSLQLTDIVLDGNRDNIEFFTTELVPLVEMRSFSQLVTTGTTILQNNYSSYSGNVYKGSAIGCSGQLKNCKITINEGTIIQNNEIGSGGGAIGIEMVRNCELFINGGEIKNNKAGICGGGIYAPGVVTYLRGGTITGNAAGYAGGTLLTDPIVGGDIKIADNMSLNDGVPDDMYVEATYGELIYLESDFTGQIGIRLDKSVPFPTFQDVVVGDGFDPTASMAENKAGAQANFFSDDPTYITRLEPDGDNHKVVIGFPKVTYDTKSGDFAPGEEQEFYTTANQPITKPSEPTLADHEFVGWYTTSDYQDGTEFDFNTPIIKDTTLYAKWKLNLYTVKFALKDGERGGILEGDTADQSVKYNQYAAAGAQATANVDSAFIGWSYSYTPVGSTTLISGTVMDYTTVPIQNNVTFIANFAKVPFVSGISTNGYVSVQKGGAPADVGTTTVTKIEYDLTDTLPAKAGFKFKGALHYHINEIKLNDSYNHEFTLDLNSTQKQSFTVGEDGHTSTVNITVDKENETLDITGIEESLKFNFIFAEDTKYTVSFKEEKNSTDNFGQNTGLYTGDTMGNAPATNPTKVGYTFDGWSRDGSNAPEKMYDPNAQIKDKDELYYAVWTPKEYTIHYNTDGGTTVPDKTGVYFTDTGLIPTDNPTKNGYTFAGWEKDATTIGTDTAYNTLVVDDTVMEVTLTAKWDVKHFNASWITKDGETLGSIDGGNQTEEGIAYNQNATKDVTATPASNDSEFIGWDYSYIPDGSTTPVTGFTDDYKTIPVLGNITFTAKFALKPFVSIGATNGKVTAIKGTTPEEISGSSGTTALIQYTAAEDIENNKGTVSLKYGADIHHHLSTISFKDTLGHEYTIWTKDGSGITAGPDYEVGNRTPATKVHVTIDERNGVINVSNIDTSLAFTVVFEEDTKYKVEFFRDKDDQSSLMQTNDGLYTGNPVGAKPDPDPTKPGYQFLGWSTDGTNDPDKMYAPDTLIADADIAYYGVWELTDYKLTISKTVDGEHGNKNQDFHFTVTLKDKDGTPLNGTYSYTGDAITGVEKPEDGTVTLDAEGKAEITLKHGQSIVLNGLHIEKQYTVVEKEANQNGYITTATGENNPNITGDSVAAFTNTRTTTPPTGIGPMSHLPTMILGVVILILTCVGLLWSRRRRRA</sequence>
<dbReference type="Pfam" id="PF09479">
    <property type="entry name" value="Flg_new"/>
    <property type="match status" value="4"/>
</dbReference>
<dbReference type="Proteomes" id="UP000184301">
    <property type="component" value="Unassembled WGS sequence"/>
</dbReference>
<dbReference type="InterPro" id="IPR013378">
    <property type="entry name" value="InlB-like_B-rpt"/>
</dbReference>
<feature type="region of interest" description="Disordered" evidence="2">
    <location>
        <begin position="164"/>
        <end position="191"/>
    </location>
</feature>
<dbReference type="Pfam" id="PF24547">
    <property type="entry name" value="DUF7601"/>
    <property type="match status" value="1"/>
</dbReference>
<feature type="domain" description="DUF7601" evidence="5">
    <location>
        <begin position="1300"/>
        <end position="1419"/>
    </location>
</feature>
<dbReference type="InterPro" id="IPR055382">
    <property type="entry name" value="DUF7601"/>
</dbReference>
<evidence type="ECO:0000256" key="4">
    <source>
        <dbReference type="SAM" id="SignalP"/>
    </source>
</evidence>
<dbReference type="OrthoDB" id="9802773at2"/>
<protein>
    <submittedName>
        <fullName evidence="6">Listeria/Bacterioides repeat-containing protein</fullName>
    </submittedName>
</protein>
<dbReference type="InterPro" id="IPR011050">
    <property type="entry name" value="Pectin_lyase_fold/virulence"/>
</dbReference>
<proteinExistence type="predicted"/>